<feature type="region of interest" description="Disordered" evidence="1">
    <location>
        <begin position="55"/>
        <end position="85"/>
    </location>
</feature>
<gene>
    <name evidence="2" type="ORF">KOW79_011097</name>
</gene>
<dbReference type="AlphaFoldDB" id="A0A9D3NLI8"/>
<proteinExistence type="predicted"/>
<evidence type="ECO:0000313" key="3">
    <source>
        <dbReference type="Proteomes" id="UP000824219"/>
    </source>
</evidence>
<protein>
    <submittedName>
        <fullName evidence="2">Uncharacterized protein</fullName>
    </submittedName>
</protein>
<sequence length="85" mass="8977">MGSGVGLFMTAVSAVHPAGGFARVSQGFGHTALVEKKQSDPLDSRLRRARDRDAGFCGIDTPEETNQPKQATGCGGGDLHTTYRQ</sequence>
<organism evidence="2 3">
    <name type="scientific">Hemibagrus wyckioides</name>
    <dbReference type="NCBI Taxonomy" id="337641"/>
    <lineage>
        <taxon>Eukaryota</taxon>
        <taxon>Metazoa</taxon>
        <taxon>Chordata</taxon>
        <taxon>Craniata</taxon>
        <taxon>Vertebrata</taxon>
        <taxon>Euteleostomi</taxon>
        <taxon>Actinopterygii</taxon>
        <taxon>Neopterygii</taxon>
        <taxon>Teleostei</taxon>
        <taxon>Ostariophysi</taxon>
        <taxon>Siluriformes</taxon>
        <taxon>Bagridae</taxon>
        <taxon>Hemibagrus</taxon>
    </lineage>
</organism>
<keyword evidence="3" id="KW-1185">Reference proteome</keyword>
<reference evidence="2 3" key="1">
    <citation type="submission" date="2021-06" db="EMBL/GenBank/DDBJ databases">
        <title>Chromosome-level genome assembly of the red-tail catfish (Hemibagrus wyckioides).</title>
        <authorList>
            <person name="Shao F."/>
        </authorList>
    </citation>
    <scope>NUCLEOTIDE SEQUENCE [LARGE SCALE GENOMIC DNA]</scope>
    <source>
        <strain evidence="2">EC202008001</strain>
        <tissue evidence="2">Blood</tissue>
    </source>
</reference>
<dbReference type="EMBL" id="JAHKSW010000013">
    <property type="protein sequence ID" value="KAG7324781.1"/>
    <property type="molecule type" value="Genomic_DNA"/>
</dbReference>
<name>A0A9D3NLI8_9TELE</name>
<accession>A0A9D3NLI8</accession>
<evidence type="ECO:0000313" key="2">
    <source>
        <dbReference type="EMBL" id="KAG7324781.1"/>
    </source>
</evidence>
<comment type="caution">
    <text evidence="2">The sequence shown here is derived from an EMBL/GenBank/DDBJ whole genome shotgun (WGS) entry which is preliminary data.</text>
</comment>
<evidence type="ECO:0000256" key="1">
    <source>
        <dbReference type="SAM" id="MobiDB-lite"/>
    </source>
</evidence>
<dbReference type="Proteomes" id="UP000824219">
    <property type="component" value="Linkage Group LG13"/>
</dbReference>